<comment type="catalytic activity">
    <reaction evidence="8">
        <text>L-lysyl-L-alanine(out) = L-lysyl-L-alanine(in)</text>
        <dbReference type="Rhea" id="RHEA:79399"/>
        <dbReference type="ChEBI" id="CHEBI:229954"/>
    </reaction>
</comment>
<feature type="transmembrane region" description="Helical" evidence="25">
    <location>
        <begin position="65"/>
        <end position="86"/>
    </location>
</feature>
<evidence type="ECO:0000256" key="9">
    <source>
        <dbReference type="ARBA" id="ARBA00044878"/>
    </source>
</evidence>
<evidence type="ECO:0000256" key="4">
    <source>
        <dbReference type="ARBA" id="ARBA00022692"/>
    </source>
</evidence>
<comment type="catalytic activity">
    <reaction evidence="9">
        <text>L-histidyl-glycine(out) = L-histidyl-glycine(in)</text>
        <dbReference type="Rhea" id="RHEA:79395"/>
        <dbReference type="ChEBI" id="CHEBI:229957"/>
    </reaction>
</comment>
<protein>
    <recommendedName>
        <fullName evidence="21">Lysosomal dipeptide transporter MFSD1</fullName>
    </recommendedName>
    <alternativeName>
        <fullName evidence="22">Major facilitator superfamily domain-containing protein 1</fullName>
    </alternativeName>
</protein>
<comment type="subunit">
    <text evidence="24">Homodimer. Interacts with lysosomal protein GLMP (via lumenal domain); the interaction starts while both proteins are still in the endoplasmic reticulum and is required for stabilization of MFSD1 in lysosomes but has no direct effect on its targeting to lysosomes or transporter activity.</text>
</comment>
<gene>
    <name evidence="26" type="ORF">SS50377_10538</name>
</gene>
<evidence type="ECO:0000256" key="13">
    <source>
        <dbReference type="ARBA" id="ARBA00044893"/>
    </source>
</evidence>
<evidence type="ECO:0000256" key="12">
    <source>
        <dbReference type="ARBA" id="ARBA00044891"/>
    </source>
</evidence>
<dbReference type="GO" id="GO:0005765">
    <property type="term" value="C:lysosomal membrane"/>
    <property type="evidence" value="ECO:0007669"/>
    <property type="project" value="UniProtKB-SubCell"/>
</dbReference>
<evidence type="ECO:0000256" key="23">
    <source>
        <dbReference type="ARBA" id="ARBA00045709"/>
    </source>
</evidence>
<feature type="transmembrane region" description="Helical" evidence="25">
    <location>
        <begin position="384"/>
        <end position="405"/>
    </location>
</feature>
<comment type="catalytic activity">
    <reaction evidence="12">
        <text>L-lysyl-L-alpha-amino acid(out) = L-lysyl-L-alpha-amino acid(in)</text>
        <dbReference type="Rhea" id="RHEA:79387"/>
        <dbReference type="ChEBI" id="CHEBI:229965"/>
    </reaction>
</comment>
<comment type="catalytic activity">
    <reaction evidence="10">
        <text>L-alpha-aminoacyl-L-arginine(out) = L-alpha-aminoacyl-L-arginine(in)</text>
        <dbReference type="Rhea" id="RHEA:79367"/>
        <dbReference type="ChEBI" id="CHEBI:229968"/>
    </reaction>
</comment>
<proteinExistence type="inferred from homology"/>
<evidence type="ECO:0000256" key="16">
    <source>
        <dbReference type="ARBA" id="ARBA00044900"/>
    </source>
</evidence>
<evidence type="ECO:0000256" key="11">
    <source>
        <dbReference type="ARBA" id="ARBA00044884"/>
    </source>
</evidence>
<accession>V6LYI6</accession>
<sequence length="443" mass="49032">MQKFIQFILYIMEDYTIILSQMSFISILHIIVIALLVLPNTMYFASVNILSEGLSQHFNSSNLHSLSYTLISAPSIISAITFSLILDAFKFNIIFPIIQSILILGTAFNIVSIKVTNQYLFLFGRFLYGVCGETTLAAQSQLIDQFLPQKLHSTAFAVCFCGYMAGEALAGLILPKLDLINGYIVILSFQTLSLALILIYSIKSKTIEKANFKILLKDLLAKLTKIPAVYFILACFRILFTASKSTYDSRSIIALKTIYNIPLEISQQAQIVQTSLSAVVFLISGISGFFKFGPEIFVILGALFCCFGYIFCYFSIPNQFLISTLIGFGFGMVAANCSALLVKRAGGGLASSALGVVFSLQYLLSTGIIPLSRELSKIDEKDNMIMYLILVILGFIVWSGEMIIYKLQKRIPPTNLVTEGDGIEVSAVDQGLIYENHDTVNWI</sequence>
<comment type="catalytic activity">
    <reaction evidence="18">
        <text>L-histidyl-L-alpha-amino acid(out) = L-histidyl-L-alpha-amino acid(in)</text>
        <dbReference type="Rhea" id="RHEA:79379"/>
        <dbReference type="ChEBI" id="CHEBI:229964"/>
    </reaction>
</comment>
<feature type="transmembrane region" description="Helical" evidence="25">
    <location>
        <begin position="322"/>
        <end position="342"/>
    </location>
</feature>
<dbReference type="InterPro" id="IPR036259">
    <property type="entry name" value="MFS_trans_sf"/>
</dbReference>
<comment type="catalytic activity">
    <reaction evidence="15">
        <text>L-arginyl-L-alpha-amino acid(out) = L-arginyl-L-alpha-amino acid(in)</text>
        <dbReference type="Rhea" id="RHEA:79371"/>
        <dbReference type="ChEBI" id="CHEBI:84315"/>
    </reaction>
</comment>
<feature type="transmembrane region" description="Helical" evidence="25">
    <location>
        <begin position="223"/>
        <end position="240"/>
    </location>
</feature>
<name>V6LYI6_9EUKA</name>
<dbReference type="AlphaFoldDB" id="V6LYI6"/>
<dbReference type="PANTHER" id="PTHR23512:SF3">
    <property type="entry name" value="MAJOR FACILITATOR SUPERFAMILY DOMAIN-CONTAINING PROTEIN 1"/>
    <property type="match status" value="1"/>
</dbReference>
<keyword evidence="4 25" id="KW-0812">Transmembrane</keyword>
<comment type="catalytic activity">
    <reaction evidence="13">
        <text>L-alpha-aminoacyl-L-lysine(out) = L-alpha-aminoacyl-L-lysine(in)</text>
        <dbReference type="Rhea" id="RHEA:79383"/>
        <dbReference type="ChEBI" id="CHEBI:229966"/>
    </reaction>
</comment>
<evidence type="ECO:0000256" key="2">
    <source>
        <dbReference type="ARBA" id="ARBA00008335"/>
    </source>
</evidence>
<comment type="catalytic activity">
    <reaction evidence="20">
        <text>L-lysyl-glycine(out) = L-lysyl-glycine(in)</text>
        <dbReference type="Rhea" id="RHEA:79407"/>
        <dbReference type="ChEBI" id="CHEBI:191202"/>
    </reaction>
</comment>
<evidence type="ECO:0000256" key="25">
    <source>
        <dbReference type="SAM" id="Phobius"/>
    </source>
</evidence>
<keyword evidence="5 25" id="KW-1133">Transmembrane helix</keyword>
<feature type="transmembrane region" description="Helical" evidence="25">
    <location>
        <begin position="93"/>
        <end position="113"/>
    </location>
</feature>
<feature type="transmembrane region" description="Helical" evidence="25">
    <location>
        <begin position="21"/>
        <end position="45"/>
    </location>
</feature>
<feature type="transmembrane region" description="Helical" evidence="25">
    <location>
        <begin position="180"/>
        <end position="202"/>
    </location>
</feature>
<dbReference type="Gene3D" id="1.20.1250.20">
    <property type="entry name" value="MFS general substrate transporter like domains"/>
    <property type="match status" value="1"/>
</dbReference>
<dbReference type="SUPFAM" id="SSF103473">
    <property type="entry name" value="MFS general substrate transporter"/>
    <property type="match status" value="1"/>
</dbReference>
<organism evidence="26">
    <name type="scientific">Spironucleus salmonicida</name>
    <dbReference type="NCBI Taxonomy" id="348837"/>
    <lineage>
        <taxon>Eukaryota</taxon>
        <taxon>Metamonada</taxon>
        <taxon>Diplomonadida</taxon>
        <taxon>Hexamitidae</taxon>
        <taxon>Hexamitinae</taxon>
        <taxon>Spironucleus</taxon>
    </lineage>
</organism>
<evidence type="ECO:0000256" key="15">
    <source>
        <dbReference type="ARBA" id="ARBA00044899"/>
    </source>
</evidence>
<keyword evidence="3" id="KW-0813">Transport</keyword>
<evidence type="ECO:0000256" key="19">
    <source>
        <dbReference type="ARBA" id="ARBA00044919"/>
    </source>
</evidence>
<comment type="function">
    <text evidence="23">Lysosomal dipeptide uniporter that selectively exports lysine, arginine or histidine-containing dipeptides with a net positive charge from the lysosome lumen into the cytosol. Could play a role in a specific type of protein O-glycosylation indirectly regulating macrophages migration and tissue invasion. Also essential for liver homeostasis.</text>
</comment>
<comment type="catalytic activity">
    <reaction evidence="19">
        <text>L-alanyl-L-lysine(out) = L-alanyl-L-lysine(in)</text>
        <dbReference type="Rhea" id="RHEA:79415"/>
        <dbReference type="ChEBI" id="CHEBI:192470"/>
    </reaction>
</comment>
<keyword evidence="7" id="KW-0458">Lysosome</keyword>
<reference evidence="26" key="1">
    <citation type="journal article" date="2014" name="PLoS Genet.">
        <title>The Genome of Spironucleus salmonicida Highlights a Fish Pathogen Adapted to Fluctuating Environments.</title>
        <authorList>
            <person name="Xu F."/>
            <person name="Jerlstrom-Hultqvist J."/>
            <person name="Einarsson E."/>
            <person name="Astvaldsson A."/>
            <person name="Svard S.G."/>
            <person name="Andersson J.O."/>
        </authorList>
    </citation>
    <scope>NUCLEOTIDE SEQUENCE</scope>
</reference>
<evidence type="ECO:0000256" key="5">
    <source>
        <dbReference type="ARBA" id="ARBA00022989"/>
    </source>
</evidence>
<evidence type="ECO:0000256" key="1">
    <source>
        <dbReference type="ARBA" id="ARBA00004155"/>
    </source>
</evidence>
<dbReference type="PANTHER" id="PTHR23512">
    <property type="entry name" value="MAJOR FACILITATOR SUPERFAMILY DOMAIN-CONTAINING PROTEIN 1"/>
    <property type="match status" value="1"/>
</dbReference>
<comment type="catalytic activity">
    <reaction evidence="17">
        <text>L-arginyl-glycine(out) = L-arginyl-glycine(in)</text>
        <dbReference type="Rhea" id="RHEA:79391"/>
        <dbReference type="ChEBI" id="CHEBI:229955"/>
    </reaction>
</comment>
<dbReference type="VEuPathDB" id="GiardiaDB:SS50377_26845"/>
<feature type="transmembrane region" description="Helical" evidence="25">
    <location>
        <begin position="271"/>
        <end position="290"/>
    </location>
</feature>
<evidence type="ECO:0000256" key="20">
    <source>
        <dbReference type="ARBA" id="ARBA00044924"/>
    </source>
</evidence>
<evidence type="ECO:0000313" key="26">
    <source>
        <dbReference type="EMBL" id="EST49313.1"/>
    </source>
</evidence>
<evidence type="ECO:0000256" key="18">
    <source>
        <dbReference type="ARBA" id="ARBA00044912"/>
    </source>
</evidence>
<comment type="catalytic activity">
    <reaction evidence="16">
        <text>L-lysyl-L-lysine(out) = L-lysyl-L-lysine(in)</text>
        <dbReference type="Rhea" id="RHEA:79403"/>
        <dbReference type="ChEBI" id="CHEBI:229956"/>
    </reaction>
</comment>
<evidence type="ECO:0000256" key="8">
    <source>
        <dbReference type="ARBA" id="ARBA00044876"/>
    </source>
</evidence>
<evidence type="ECO:0000256" key="10">
    <source>
        <dbReference type="ARBA" id="ARBA00044881"/>
    </source>
</evidence>
<comment type="subcellular location">
    <subcellularLocation>
        <location evidence="1">Lysosome membrane</location>
        <topology evidence="1">Multi-pass membrane protein</topology>
    </subcellularLocation>
</comment>
<keyword evidence="6 25" id="KW-0472">Membrane</keyword>
<dbReference type="InterPro" id="IPR011701">
    <property type="entry name" value="MFS"/>
</dbReference>
<dbReference type="Pfam" id="PF07690">
    <property type="entry name" value="MFS_1"/>
    <property type="match status" value="1"/>
</dbReference>
<evidence type="ECO:0000256" key="21">
    <source>
        <dbReference type="ARBA" id="ARBA00044985"/>
    </source>
</evidence>
<evidence type="ECO:0000256" key="22">
    <source>
        <dbReference type="ARBA" id="ARBA00045018"/>
    </source>
</evidence>
<evidence type="ECO:0000256" key="7">
    <source>
        <dbReference type="ARBA" id="ARBA00023228"/>
    </source>
</evidence>
<evidence type="ECO:0000256" key="24">
    <source>
        <dbReference type="ARBA" id="ARBA00046376"/>
    </source>
</evidence>
<evidence type="ECO:0000256" key="6">
    <source>
        <dbReference type="ARBA" id="ARBA00023136"/>
    </source>
</evidence>
<feature type="transmembrane region" description="Helical" evidence="25">
    <location>
        <begin position="297"/>
        <end position="316"/>
    </location>
</feature>
<dbReference type="EMBL" id="KI545953">
    <property type="protein sequence ID" value="EST49313.1"/>
    <property type="molecule type" value="Genomic_DNA"/>
</dbReference>
<comment type="catalytic activity">
    <reaction evidence="11">
        <text>L-alpha-aminoacyl-L-histidine(out) = L-alpha-aminoacyl-L-histidine(in)</text>
        <dbReference type="Rhea" id="RHEA:79375"/>
        <dbReference type="ChEBI" id="CHEBI:229967"/>
    </reaction>
</comment>
<comment type="catalytic activity">
    <reaction evidence="14">
        <text>L-aspartyl-L-lysine(out) = L-aspartyl-L-lysine(in)</text>
        <dbReference type="Rhea" id="RHEA:79411"/>
        <dbReference type="ChEBI" id="CHEBI:229953"/>
    </reaction>
</comment>
<dbReference type="InterPro" id="IPR052187">
    <property type="entry name" value="MFSD1"/>
</dbReference>
<evidence type="ECO:0000256" key="14">
    <source>
        <dbReference type="ARBA" id="ARBA00044898"/>
    </source>
</evidence>
<comment type="similarity">
    <text evidence="2">Belongs to the major facilitator superfamily.</text>
</comment>
<dbReference type="GO" id="GO:0022857">
    <property type="term" value="F:transmembrane transporter activity"/>
    <property type="evidence" value="ECO:0007669"/>
    <property type="project" value="InterPro"/>
</dbReference>
<feature type="transmembrane region" description="Helical" evidence="25">
    <location>
        <begin position="349"/>
        <end position="372"/>
    </location>
</feature>
<evidence type="ECO:0000256" key="3">
    <source>
        <dbReference type="ARBA" id="ARBA00022448"/>
    </source>
</evidence>
<evidence type="ECO:0000256" key="17">
    <source>
        <dbReference type="ARBA" id="ARBA00044903"/>
    </source>
</evidence>